<organism evidence="4 5">
    <name type="scientific">Alloalcanivorax balearicus MACL04</name>
    <dbReference type="NCBI Taxonomy" id="1177182"/>
    <lineage>
        <taxon>Bacteria</taxon>
        <taxon>Pseudomonadati</taxon>
        <taxon>Pseudomonadota</taxon>
        <taxon>Gammaproteobacteria</taxon>
        <taxon>Oceanospirillales</taxon>
        <taxon>Alcanivoracaceae</taxon>
        <taxon>Alloalcanivorax</taxon>
    </lineage>
</organism>
<keyword evidence="5" id="KW-1185">Reference proteome</keyword>
<evidence type="ECO:0000256" key="2">
    <source>
        <dbReference type="SAM" id="SignalP"/>
    </source>
</evidence>
<gene>
    <name evidence="4" type="ORF">MA04_00880</name>
</gene>
<dbReference type="SUPFAM" id="SSF49299">
    <property type="entry name" value="PKD domain"/>
    <property type="match status" value="5"/>
</dbReference>
<feature type="chain" id="PRO_5045406291" evidence="2">
    <location>
        <begin position="20"/>
        <end position="662"/>
    </location>
</feature>
<dbReference type="InterPro" id="IPR017868">
    <property type="entry name" value="Filamin/ABP280_repeat-like"/>
</dbReference>
<protein>
    <submittedName>
        <fullName evidence="4">PKD domain-containing protein</fullName>
    </submittedName>
</protein>
<dbReference type="PROSITE" id="PS51257">
    <property type="entry name" value="PROKAR_LIPOPROTEIN"/>
    <property type="match status" value="1"/>
</dbReference>
<dbReference type="InterPro" id="IPR000601">
    <property type="entry name" value="PKD_dom"/>
</dbReference>
<reference evidence="4" key="1">
    <citation type="submission" date="2012-09" db="EMBL/GenBank/DDBJ databases">
        <title>Genome Sequence of alkane-degrading Bacterium Alcanivorax balearicus MACL04.</title>
        <authorList>
            <person name="Lai Q."/>
            <person name="Shao Z."/>
        </authorList>
    </citation>
    <scope>NUCLEOTIDE SEQUENCE</scope>
    <source>
        <strain evidence="4">MACL04</strain>
    </source>
</reference>
<dbReference type="InterPro" id="IPR013783">
    <property type="entry name" value="Ig-like_fold"/>
</dbReference>
<dbReference type="PROSITE" id="PS50194">
    <property type="entry name" value="FILAMIN_REPEAT"/>
    <property type="match status" value="1"/>
</dbReference>
<evidence type="ECO:0000313" key="4">
    <source>
        <dbReference type="EMBL" id="MCU5781580.1"/>
    </source>
</evidence>
<dbReference type="CDD" id="cd00146">
    <property type="entry name" value="PKD"/>
    <property type="match status" value="1"/>
</dbReference>
<dbReference type="Pfam" id="PF18911">
    <property type="entry name" value="PKD_4"/>
    <property type="match status" value="1"/>
</dbReference>
<evidence type="ECO:0000313" key="5">
    <source>
        <dbReference type="Proteomes" id="UP001064106"/>
    </source>
</evidence>
<feature type="domain" description="PKD/Chitinase" evidence="3">
    <location>
        <begin position="250"/>
        <end position="338"/>
    </location>
</feature>
<feature type="domain" description="PKD/Chitinase" evidence="3">
    <location>
        <begin position="59"/>
        <end position="150"/>
    </location>
</feature>
<feature type="domain" description="PKD/Chitinase" evidence="3">
    <location>
        <begin position="443"/>
        <end position="532"/>
    </location>
</feature>
<sequence length="662" mass="70182">MIKRWTGFSLILACLILTACGGSGGGSHPGNNGGTPPTHPDDGGDDNGTPPGTINVYPHADAGRDQNVKVGDTVTLDGSASFDEDNDPLTYRWRFVFVPDHGTSAELSDKSAVKPSFVADMEGTYEVELIVNDGEADSKADTVTITVASANSAPTAHAGDDQSVKTGQRVEVDGRDSQDTDGDLLTYQWSFVSVPDGSAAVLEDANSVVAAFTPDVDGEYRLSLVVNDGVVDSDPDEVVVTASTPNSKPVANPGGNQTVNVGDTVTLDGSSSHDADNDQITYQWHFVTRPAGSNAELSGDTTVSPSFTADVEGDYVVGLVVNDGQEDSDPVNVTITAQEVDLPPVAVINVSTMSTTVGGIINLDAHDSYDPEGRILHGSWTLISRPEGSNAEIDTKINTWREISIRTDVAGSYTIELIVTEGGQESEPARVVITATELNRKPTADAGEDQTVNIGDLVTLDGSNSIDPNDDVISYSWSFRSTPTGSDLTELTDPTSVAPSFTPDIAGDYIVQLVVNDGEYDSDPVTVKITAIENGLRLESYSFGSWNESSLPYVSNSVLNKTETCVGSCPNAVTLEEYRITAIGGDFTIDNVEAIVVTPGYDHLNPLIDGLYTGQTITKGSTVSFDLNVGRINVNQVKVRFSFDVVETGKRFESNITLTLRI</sequence>
<dbReference type="PANTHER" id="PTHR46182:SF2">
    <property type="entry name" value="FI19480P1"/>
    <property type="match status" value="1"/>
</dbReference>
<dbReference type="EMBL" id="ARXS01000003">
    <property type="protein sequence ID" value="MCU5781580.1"/>
    <property type="molecule type" value="Genomic_DNA"/>
</dbReference>
<dbReference type="Pfam" id="PF22352">
    <property type="entry name" value="K319L-like_PKD"/>
    <property type="match status" value="3"/>
</dbReference>
<feature type="domain" description="PKD/Chitinase" evidence="3">
    <location>
        <begin position="155"/>
        <end position="243"/>
    </location>
</feature>
<dbReference type="PANTHER" id="PTHR46182">
    <property type="entry name" value="FI19480P1"/>
    <property type="match status" value="1"/>
</dbReference>
<evidence type="ECO:0000256" key="1">
    <source>
        <dbReference type="SAM" id="MobiDB-lite"/>
    </source>
</evidence>
<feature type="signal peptide" evidence="2">
    <location>
        <begin position="1"/>
        <end position="19"/>
    </location>
</feature>
<proteinExistence type="predicted"/>
<dbReference type="InterPro" id="IPR029865">
    <property type="entry name" value="KIAA0319-like"/>
</dbReference>
<name>A0ABT2QVN3_9GAMM</name>
<comment type="caution">
    <text evidence="4">The sequence shown here is derived from an EMBL/GenBank/DDBJ whole genome shotgun (WGS) entry which is preliminary data.</text>
</comment>
<dbReference type="InterPro" id="IPR035986">
    <property type="entry name" value="PKD_dom_sf"/>
</dbReference>
<dbReference type="InterPro" id="IPR022409">
    <property type="entry name" value="PKD/Chitinase_dom"/>
</dbReference>
<dbReference type="RefSeq" id="WP_262459589.1">
    <property type="nucleotide sequence ID" value="NZ_ARXS01000003.1"/>
</dbReference>
<dbReference type="Gene3D" id="2.60.40.10">
    <property type="entry name" value="Immunoglobulins"/>
    <property type="match status" value="5"/>
</dbReference>
<evidence type="ECO:0000259" key="3">
    <source>
        <dbReference type="SMART" id="SM00089"/>
    </source>
</evidence>
<dbReference type="SMART" id="SM00089">
    <property type="entry name" value="PKD"/>
    <property type="match status" value="4"/>
</dbReference>
<keyword evidence="2" id="KW-0732">Signal</keyword>
<feature type="region of interest" description="Disordered" evidence="1">
    <location>
        <begin position="27"/>
        <end position="52"/>
    </location>
</feature>
<accession>A0ABT2QVN3</accession>
<dbReference type="Proteomes" id="UP001064106">
    <property type="component" value="Unassembled WGS sequence"/>
</dbReference>